<keyword evidence="1" id="KW-0472">Membrane</keyword>
<organism evidence="2 3">
    <name type="scientific">Halobacillus litoralis</name>
    <dbReference type="NCBI Taxonomy" id="45668"/>
    <lineage>
        <taxon>Bacteria</taxon>
        <taxon>Bacillati</taxon>
        <taxon>Bacillota</taxon>
        <taxon>Bacilli</taxon>
        <taxon>Bacillales</taxon>
        <taxon>Bacillaceae</taxon>
        <taxon>Halobacillus</taxon>
    </lineage>
</organism>
<name>A0A845FCX6_9BACI</name>
<dbReference type="Proteomes" id="UP000450457">
    <property type="component" value="Unassembled WGS sequence"/>
</dbReference>
<gene>
    <name evidence="2" type="ORF">GLW00_11250</name>
</gene>
<dbReference type="EMBL" id="WMFA01000003">
    <property type="protein sequence ID" value="MYL71435.1"/>
    <property type="molecule type" value="Genomic_DNA"/>
</dbReference>
<accession>A0A845FCX6</accession>
<comment type="caution">
    <text evidence="2">The sequence shown here is derived from an EMBL/GenBank/DDBJ whole genome shotgun (WGS) entry which is preliminary data.</text>
</comment>
<dbReference type="AlphaFoldDB" id="A0A845FCX6"/>
<feature type="transmembrane region" description="Helical" evidence="1">
    <location>
        <begin position="6"/>
        <end position="24"/>
    </location>
</feature>
<proteinExistence type="predicted"/>
<evidence type="ECO:0000256" key="1">
    <source>
        <dbReference type="SAM" id="Phobius"/>
    </source>
</evidence>
<sequence>MIVEAFLPIFLLLAVIIGLILLINKSSRFSFGRGRAGLWMLIGYSCLLVVSAVVFLALPIGNTDLQGKESERKEEQTSQAFYDAVLQGKINEMEKWLIHEWSFPFNEEQLILQVGANDVNSINIFVEHTDGLTDTIEASYYQTPLMIDGFEVEEKYTPAVHMDMTTLTIYPGETKDLKYKMFGSEFPFRMFNREEGTMWMDSIVSHWNGSALYIRVPEGLEVFADQSNYTEVDPS</sequence>
<keyword evidence="1" id="KW-0812">Transmembrane</keyword>
<dbReference type="OrthoDB" id="2455517at2"/>
<evidence type="ECO:0000313" key="3">
    <source>
        <dbReference type="Proteomes" id="UP000450457"/>
    </source>
</evidence>
<dbReference type="GeneID" id="78007578"/>
<keyword evidence="1" id="KW-1133">Transmembrane helix</keyword>
<feature type="transmembrane region" description="Helical" evidence="1">
    <location>
        <begin position="36"/>
        <end position="58"/>
    </location>
</feature>
<evidence type="ECO:0000313" key="2">
    <source>
        <dbReference type="EMBL" id="MYL71435.1"/>
    </source>
</evidence>
<dbReference type="RefSeq" id="WP_160914104.1">
    <property type="nucleotide sequence ID" value="NZ_WMFA01000003.1"/>
</dbReference>
<protein>
    <submittedName>
        <fullName evidence="2">Uncharacterized protein</fullName>
    </submittedName>
</protein>
<reference evidence="2 3" key="1">
    <citation type="submission" date="2019-11" db="EMBL/GenBank/DDBJ databases">
        <title>Genome sequences of 17 halophilic strains isolated from different environments.</title>
        <authorList>
            <person name="Furrow R.E."/>
        </authorList>
    </citation>
    <scope>NUCLEOTIDE SEQUENCE [LARGE SCALE GENOMIC DNA]</scope>
    <source>
        <strain evidence="2 3">SL-4</strain>
    </source>
</reference>